<dbReference type="PANTHER" id="PTHR43394:SF1">
    <property type="entry name" value="ATP-BINDING CASSETTE SUB-FAMILY B MEMBER 10, MITOCHONDRIAL"/>
    <property type="match status" value="1"/>
</dbReference>
<dbReference type="InterPro" id="IPR011527">
    <property type="entry name" value="ABC1_TM_dom"/>
</dbReference>
<dbReference type="PANTHER" id="PTHR43394">
    <property type="entry name" value="ATP-DEPENDENT PERMEASE MDL1, MITOCHONDRIAL"/>
    <property type="match status" value="1"/>
</dbReference>
<name>A0A1G6JL89_9ACTN</name>
<evidence type="ECO:0000313" key="9">
    <source>
        <dbReference type="Proteomes" id="UP000199034"/>
    </source>
</evidence>
<evidence type="ECO:0000256" key="1">
    <source>
        <dbReference type="ARBA" id="ARBA00004651"/>
    </source>
</evidence>
<dbReference type="Pfam" id="PF00005">
    <property type="entry name" value="ABC_tran"/>
    <property type="match status" value="1"/>
</dbReference>
<keyword evidence="9" id="KW-1185">Reference proteome</keyword>
<dbReference type="PROSITE" id="PS00211">
    <property type="entry name" value="ABC_TRANSPORTER_1"/>
    <property type="match status" value="1"/>
</dbReference>
<keyword evidence="4 5" id="KW-0472">Membrane</keyword>
<evidence type="ECO:0000256" key="4">
    <source>
        <dbReference type="ARBA" id="ARBA00023136"/>
    </source>
</evidence>
<feature type="transmembrane region" description="Helical" evidence="5">
    <location>
        <begin position="157"/>
        <end position="177"/>
    </location>
</feature>
<keyword evidence="3 5" id="KW-1133">Transmembrane helix</keyword>
<dbReference type="SUPFAM" id="SSF52540">
    <property type="entry name" value="P-loop containing nucleoside triphosphate hydrolases"/>
    <property type="match status" value="1"/>
</dbReference>
<dbReference type="Gene3D" id="1.20.1560.10">
    <property type="entry name" value="ABC transporter type 1, transmembrane domain"/>
    <property type="match status" value="1"/>
</dbReference>
<evidence type="ECO:0000313" key="8">
    <source>
        <dbReference type="EMBL" id="SDC19484.1"/>
    </source>
</evidence>
<feature type="transmembrane region" description="Helical" evidence="5">
    <location>
        <begin position="24"/>
        <end position="45"/>
    </location>
</feature>
<dbReference type="AlphaFoldDB" id="A0A1G6JL89"/>
<feature type="domain" description="ABC transmembrane type-1" evidence="7">
    <location>
        <begin position="23"/>
        <end position="301"/>
    </location>
</feature>
<keyword evidence="2 5" id="KW-0812">Transmembrane</keyword>
<dbReference type="GO" id="GO:0005524">
    <property type="term" value="F:ATP binding"/>
    <property type="evidence" value="ECO:0007669"/>
    <property type="project" value="UniProtKB-KW"/>
</dbReference>
<dbReference type="CDD" id="cd07346">
    <property type="entry name" value="ABC_6TM_exporters"/>
    <property type="match status" value="1"/>
</dbReference>
<dbReference type="GO" id="GO:0016887">
    <property type="term" value="F:ATP hydrolysis activity"/>
    <property type="evidence" value="ECO:0007669"/>
    <property type="project" value="InterPro"/>
</dbReference>
<reference evidence="8 9" key="1">
    <citation type="submission" date="2016-10" db="EMBL/GenBank/DDBJ databases">
        <authorList>
            <person name="de Groot N.N."/>
        </authorList>
    </citation>
    <scope>NUCLEOTIDE SEQUENCE [LARGE SCALE GENOMIC DNA]</scope>
    <source>
        <strain evidence="8 9">CGMCC 4.6858</strain>
    </source>
</reference>
<dbReference type="Gene3D" id="3.40.50.300">
    <property type="entry name" value="P-loop containing nucleotide triphosphate hydrolases"/>
    <property type="match status" value="1"/>
</dbReference>
<feature type="domain" description="ABC transporter" evidence="6">
    <location>
        <begin position="317"/>
        <end position="546"/>
    </location>
</feature>
<evidence type="ECO:0000256" key="3">
    <source>
        <dbReference type="ARBA" id="ARBA00022989"/>
    </source>
</evidence>
<organism evidence="8 9">
    <name type="scientific">Nocardioides lianchengensis</name>
    <dbReference type="NCBI Taxonomy" id="1045774"/>
    <lineage>
        <taxon>Bacteria</taxon>
        <taxon>Bacillati</taxon>
        <taxon>Actinomycetota</taxon>
        <taxon>Actinomycetes</taxon>
        <taxon>Propionibacteriales</taxon>
        <taxon>Nocardioidaceae</taxon>
        <taxon>Nocardioides</taxon>
    </lineage>
</organism>
<dbReference type="Pfam" id="PF00664">
    <property type="entry name" value="ABC_membrane"/>
    <property type="match status" value="1"/>
</dbReference>
<gene>
    <name evidence="8" type="ORF">SAMN05421872_101514</name>
</gene>
<protein>
    <submittedName>
        <fullName evidence="8">Putative ABC transport system ATP-binding protein</fullName>
    </submittedName>
</protein>
<sequence length="546" mass="56279">MPRSTAALYRRTVRRHRGLVSRSILLLCTWQICEALVPVIIGLVVDDAVATGDGSHLLWWFAGLAGLFLVLSSGYRYGSRAGFATVQHESHLLRGEVVRRVLDPRGTTRKRLPGETLSVATSDAELAAEVVRMAGFACAAVGSIAVAAVYLLRVDLLLGLVVLLGVPLVLGAVQLLAPRLSRHAGEQQSRIARASGLAADLVAGLRVLKGVGGEAAAARTYDEASDRAVGAGILAARSTGLMSGTTTALSGVFLAAVALLAGHRALDGDITIGQFIAVVGLAQFLAEPLSTLGEVAAHTATCWASGRRVVEVLAEPYAVADTGASSVPAGALDVPGLLRASPGELVGVLLEDPAVGDRLLDELAGVLPAPGVRVGEVELDEVGLDARRAHVLVVRHHVDVFEGTLRSNVLTHGEPDWPTVLTASALDDVVDLDPDGLDRAVAAGGTSLSGGQRQRLALARALAARPPVLVLQDPTTAVDAVTEHDIAHGLRAALPAEGIAVVLTSSPALLAAADRVVHVAADGTTVTGTHAGLLADDAAYRTAVLR</sequence>
<dbReference type="Proteomes" id="UP000199034">
    <property type="component" value="Unassembled WGS sequence"/>
</dbReference>
<keyword evidence="8" id="KW-0067">ATP-binding</keyword>
<dbReference type="GO" id="GO:0015421">
    <property type="term" value="F:ABC-type oligopeptide transporter activity"/>
    <property type="evidence" value="ECO:0007669"/>
    <property type="project" value="TreeGrafter"/>
</dbReference>
<feature type="transmembrane region" description="Helical" evidence="5">
    <location>
        <begin position="57"/>
        <end position="75"/>
    </location>
</feature>
<keyword evidence="8" id="KW-0547">Nucleotide-binding</keyword>
<evidence type="ECO:0000256" key="5">
    <source>
        <dbReference type="SAM" id="Phobius"/>
    </source>
</evidence>
<dbReference type="GO" id="GO:0005886">
    <property type="term" value="C:plasma membrane"/>
    <property type="evidence" value="ECO:0007669"/>
    <property type="project" value="UniProtKB-SubCell"/>
</dbReference>
<dbReference type="InterPro" id="IPR017871">
    <property type="entry name" value="ABC_transporter-like_CS"/>
</dbReference>
<dbReference type="EMBL" id="FMZM01000001">
    <property type="protein sequence ID" value="SDC19484.1"/>
    <property type="molecule type" value="Genomic_DNA"/>
</dbReference>
<dbReference type="InterPro" id="IPR039421">
    <property type="entry name" value="Type_1_exporter"/>
</dbReference>
<feature type="transmembrane region" description="Helical" evidence="5">
    <location>
        <begin position="130"/>
        <end position="151"/>
    </location>
</feature>
<dbReference type="PROSITE" id="PS50893">
    <property type="entry name" value="ABC_TRANSPORTER_2"/>
    <property type="match status" value="1"/>
</dbReference>
<dbReference type="InterPro" id="IPR003439">
    <property type="entry name" value="ABC_transporter-like_ATP-bd"/>
</dbReference>
<accession>A0A1G6JL89</accession>
<comment type="subcellular location">
    <subcellularLocation>
        <location evidence="1">Cell membrane</location>
        <topology evidence="1">Multi-pass membrane protein</topology>
    </subcellularLocation>
</comment>
<dbReference type="PROSITE" id="PS50929">
    <property type="entry name" value="ABC_TM1F"/>
    <property type="match status" value="1"/>
</dbReference>
<dbReference type="STRING" id="1045774.SAMN05421872_101514"/>
<evidence type="ECO:0000256" key="2">
    <source>
        <dbReference type="ARBA" id="ARBA00022692"/>
    </source>
</evidence>
<evidence type="ECO:0000259" key="6">
    <source>
        <dbReference type="PROSITE" id="PS50893"/>
    </source>
</evidence>
<dbReference type="InterPro" id="IPR036640">
    <property type="entry name" value="ABC1_TM_sf"/>
</dbReference>
<evidence type="ECO:0000259" key="7">
    <source>
        <dbReference type="PROSITE" id="PS50929"/>
    </source>
</evidence>
<dbReference type="InterPro" id="IPR027417">
    <property type="entry name" value="P-loop_NTPase"/>
</dbReference>
<proteinExistence type="predicted"/>
<dbReference type="SUPFAM" id="SSF90123">
    <property type="entry name" value="ABC transporter transmembrane region"/>
    <property type="match status" value="1"/>
</dbReference>